<dbReference type="Gene3D" id="3.40.50.720">
    <property type="entry name" value="NAD(P)-binding Rossmann-like Domain"/>
    <property type="match status" value="1"/>
</dbReference>
<dbReference type="CDD" id="cd02930">
    <property type="entry name" value="DCR_FMN"/>
    <property type="match status" value="1"/>
</dbReference>
<keyword evidence="4" id="KW-0285">Flavoprotein</keyword>
<accession>A0A934UXC8</accession>
<evidence type="ECO:0000256" key="4">
    <source>
        <dbReference type="ARBA" id="ARBA00022630"/>
    </source>
</evidence>
<dbReference type="InterPro" id="IPR051793">
    <property type="entry name" value="NADH:flavin_oxidoreductase"/>
</dbReference>
<evidence type="ECO:0000256" key="2">
    <source>
        <dbReference type="ARBA" id="ARBA00001966"/>
    </source>
</evidence>
<evidence type="ECO:0000259" key="10">
    <source>
        <dbReference type="Pfam" id="PF00724"/>
    </source>
</evidence>
<comment type="similarity">
    <text evidence="3">In the N-terminal section; belongs to the NADH:flavin oxidoreductase/NADH oxidase family.</text>
</comment>
<dbReference type="Pfam" id="PF00724">
    <property type="entry name" value="Oxidored_FMN"/>
    <property type="match status" value="1"/>
</dbReference>
<name>A0A934UXC8_9MICO</name>
<sequence length="676" mass="70938">MTKTDFPHLFAPLELGGITLPNRVIMGSMHLGFEEDADGPERLAAFYRERAAAGAALIVTGGVSPNAAGRLTPGSAVLDDAADLSGHRTVTSAVHAAGGRIALQLLHAGRYAAHPGLVAPSPLQAPISPLPPRELSSEEIEQTVEDYARAARLAREAGYDGVEIMGSEGYLINQFTAPRTNHRSDRWGGDFAGRTRFPLEVLRSVRAAVGPEFLIIYRLSMLDLVPDGAPFAEVAELARLVEEAGASAINTGIGWHEARVPTIAGSVPRAAFAWVTKRLSGRAGIPLITTNRINTPETAERLIAEGVADMVSLARPFLADPEFVSKAQAGRSDRINTCIGCNQACLDHTFAGKPASCLVNPRAGRETELLIAPAIERKRIAVVGSGPAGLACATTAASRGHSVTLYEAAERIGGQLNLALQVPGKSEFRETLRYFAGRIEETGVELRLGQRATAGSLAEDAFDEVVIATGVLPRTPEIPGIDRPEVLGYIDAINGAHVGDRVAILGSGAIGFDVAEALTQLGEEDPADIAGFLAHWGVDPAEYDTAGLATAPPAPEPSARSVVMLQRRAGKPGAGLGKTTGWIHRAELSRRGVQMLAGVNYLGIDDAGLRIEVDGEERVLEVDSVVVCAGQEPDRGLADALAADGITAHIIGGADVAAELDAKRAIDQGTRLAAML</sequence>
<dbReference type="InterPro" id="IPR036188">
    <property type="entry name" value="FAD/NAD-bd_sf"/>
</dbReference>
<keyword evidence="6" id="KW-0479">Metal-binding</keyword>
<dbReference type="GO" id="GO:0010181">
    <property type="term" value="F:FMN binding"/>
    <property type="evidence" value="ECO:0007669"/>
    <property type="project" value="InterPro"/>
</dbReference>
<dbReference type="Gene3D" id="3.50.50.60">
    <property type="entry name" value="FAD/NAD(P)-binding domain"/>
    <property type="match status" value="1"/>
</dbReference>
<dbReference type="PRINTS" id="PR00368">
    <property type="entry name" value="FADPNR"/>
</dbReference>
<feature type="domain" description="FAD/NAD(P)-binding" evidence="11">
    <location>
        <begin position="379"/>
        <end position="645"/>
    </location>
</feature>
<comment type="cofactor">
    <cofactor evidence="2">
        <name>[4Fe-4S] cluster</name>
        <dbReference type="ChEBI" id="CHEBI:49883"/>
    </cofactor>
</comment>
<evidence type="ECO:0000256" key="5">
    <source>
        <dbReference type="ARBA" id="ARBA00022643"/>
    </source>
</evidence>
<organism evidence="12 13">
    <name type="scientific">Leucobacter edaphi</name>
    <dbReference type="NCBI Taxonomy" id="2796472"/>
    <lineage>
        <taxon>Bacteria</taxon>
        <taxon>Bacillati</taxon>
        <taxon>Actinomycetota</taxon>
        <taxon>Actinomycetes</taxon>
        <taxon>Micrococcales</taxon>
        <taxon>Microbacteriaceae</taxon>
        <taxon>Leucobacter</taxon>
    </lineage>
</organism>
<dbReference type="SUPFAM" id="SSF51905">
    <property type="entry name" value="FAD/NAD(P)-binding domain"/>
    <property type="match status" value="1"/>
</dbReference>
<evidence type="ECO:0000256" key="9">
    <source>
        <dbReference type="ARBA" id="ARBA00023014"/>
    </source>
</evidence>
<evidence type="ECO:0000256" key="7">
    <source>
        <dbReference type="ARBA" id="ARBA00023002"/>
    </source>
</evidence>
<evidence type="ECO:0000256" key="8">
    <source>
        <dbReference type="ARBA" id="ARBA00023004"/>
    </source>
</evidence>
<feature type="domain" description="NADH:flavin oxidoreductase/NADH oxidase N-terminal" evidence="10">
    <location>
        <begin position="9"/>
        <end position="333"/>
    </location>
</feature>
<keyword evidence="9" id="KW-0411">Iron-sulfur</keyword>
<evidence type="ECO:0000256" key="1">
    <source>
        <dbReference type="ARBA" id="ARBA00001917"/>
    </source>
</evidence>
<reference evidence="12" key="1">
    <citation type="submission" date="2020-12" db="EMBL/GenBank/DDBJ databases">
        <title>Leucobacter sp. CAS2, isolated from Chromium sludge.</title>
        <authorList>
            <person name="Xu Z."/>
        </authorList>
    </citation>
    <scope>NUCLEOTIDE SEQUENCE</scope>
    <source>
        <strain evidence="12">CSA2</strain>
    </source>
</reference>
<dbReference type="Gene3D" id="3.20.20.70">
    <property type="entry name" value="Aldolase class I"/>
    <property type="match status" value="1"/>
</dbReference>
<evidence type="ECO:0000259" key="11">
    <source>
        <dbReference type="Pfam" id="PF07992"/>
    </source>
</evidence>
<dbReference type="PANTHER" id="PTHR42917">
    <property type="entry name" value="2,4-DIENOYL-COA REDUCTASE"/>
    <property type="match status" value="1"/>
</dbReference>
<comment type="cofactor">
    <cofactor evidence="1">
        <name>FMN</name>
        <dbReference type="ChEBI" id="CHEBI:58210"/>
    </cofactor>
</comment>
<keyword evidence="13" id="KW-1185">Reference proteome</keyword>
<dbReference type="AlphaFoldDB" id="A0A934UXC8"/>
<evidence type="ECO:0000313" key="13">
    <source>
        <dbReference type="Proteomes" id="UP000618733"/>
    </source>
</evidence>
<dbReference type="RefSeq" id="WP_200132813.1">
    <property type="nucleotide sequence ID" value="NZ_JAEHOI010000011.1"/>
</dbReference>
<dbReference type="InterPro" id="IPR023753">
    <property type="entry name" value="FAD/NAD-binding_dom"/>
</dbReference>
<comment type="caution">
    <text evidence="12">The sequence shown here is derived from an EMBL/GenBank/DDBJ whole genome shotgun (WGS) entry which is preliminary data.</text>
</comment>
<protein>
    <submittedName>
        <fullName evidence="12">FAD-dependent oxidoreductase</fullName>
    </submittedName>
</protein>
<dbReference type="PANTHER" id="PTHR42917:SF2">
    <property type="entry name" value="2,4-DIENOYL-COA REDUCTASE [(2E)-ENOYL-COA-PRODUCING]"/>
    <property type="match status" value="1"/>
</dbReference>
<proteinExistence type="inferred from homology"/>
<dbReference type="EMBL" id="JAEHOI010000011">
    <property type="protein sequence ID" value="MBK0422614.1"/>
    <property type="molecule type" value="Genomic_DNA"/>
</dbReference>
<dbReference type="InterPro" id="IPR001155">
    <property type="entry name" value="OxRdtase_FMN_N"/>
</dbReference>
<keyword evidence="8" id="KW-0408">Iron</keyword>
<dbReference type="GO" id="GO:0051536">
    <property type="term" value="F:iron-sulfur cluster binding"/>
    <property type="evidence" value="ECO:0007669"/>
    <property type="project" value="UniProtKB-KW"/>
</dbReference>
<evidence type="ECO:0000313" key="12">
    <source>
        <dbReference type="EMBL" id="MBK0422614.1"/>
    </source>
</evidence>
<keyword evidence="7" id="KW-0560">Oxidoreductase</keyword>
<dbReference type="Proteomes" id="UP000618733">
    <property type="component" value="Unassembled WGS sequence"/>
</dbReference>
<dbReference type="PRINTS" id="PR00411">
    <property type="entry name" value="PNDRDTASEI"/>
</dbReference>
<keyword evidence="5" id="KW-0288">FMN</keyword>
<gene>
    <name evidence="12" type="ORF">JD292_11080</name>
</gene>
<dbReference type="InterPro" id="IPR013785">
    <property type="entry name" value="Aldolase_TIM"/>
</dbReference>
<dbReference type="SUPFAM" id="SSF51395">
    <property type="entry name" value="FMN-linked oxidoreductases"/>
    <property type="match status" value="1"/>
</dbReference>
<dbReference type="Pfam" id="PF07992">
    <property type="entry name" value="Pyr_redox_2"/>
    <property type="match status" value="1"/>
</dbReference>
<dbReference type="SUPFAM" id="SSF51971">
    <property type="entry name" value="Nucleotide-binding domain"/>
    <property type="match status" value="1"/>
</dbReference>
<dbReference type="GO" id="GO:0033543">
    <property type="term" value="P:fatty acid beta-oxidation, unsaturated, even number, reductase/isomerase pathway"/>
    <property type="evidence" value="ECO:0007669"/>
    <property type="project" value="TreeGrafter"/>
</dbReference>
<dbReference type="GO" id="GO:0046872">
    <property type="term" value="F:metal ion binding"/>
    <property type="evidence" value="ECO:0007669"/>
    <property type="project" value="UniProtKB-KW"/>
</dbReference>
<dbReference type="GO" id="GO:0008670">
    <property type="term" value="F:2,4-dienoyl-CoA reductase (NADPH) activity"/>
    <property type="evidence" value="ECO:0007669"/>
    <property type="project" value="TreeGrafter"/>
</dbReference>
<evidence type="ECO:0000256" key="3">
    <source>
        <dbReference type="ARBA" id="ARBA00011048"/>
    </source>
</evidence>
<evidence type="ECO:0000256" key="6">
    <source>
        <dbReference type="ARBA" id="ARBA00022723"/>
    </source>
</evidence>